<comment type="caution">
    <text evidence="1">The sequence shown here is derived from an EMBL/GenBank/DDBJ whole genome shotgun (WGS) entry which is preliminary data.</text>
</comment>
<dbReference type="Pfam" id="PF05787">
    <property type="entry name" value="PhoX"/>
    <property type="match status" value="1"/>
</dbReference>
<organism evidence="1 2">
    <name type="scientific">Pseudanabaena catenata USMAC16</name>
    <dbReference type="NCBI Taxonomy" id="1855837"/>
    <lineage>
        <taxon>Bacteria</taxon>
        <taxon>Bacillati</taxon>
        <taxon>Cyanobacteriota</taxon>
        <taxon>Cyanophyceae</taxon>
        <taxon>Pseudanabaenales</taxon>
        <taxon>Pseudanabaenaceae</taxon>
        <taxon>Pseudanabaena</taxon>
    </lineage>
</organism>
<dbReference type="SUPFAM" id="SSF63829">
    <property type="entry name" value="Calcium-dependent phosphotriesterase"/>
    <property type="match status" value="1"/>
</dbReference>
<evidence type="ECO:0000313" key="1">
    <source>
        <dbReference type="EMBL" id="MDG3494926.1"/>
    </source>
</evidence>
<evidence type="ECO:0000313" key="2">
    <source>
        <dbReference type="Proteomes" id="UP001152872"/>
    </source>
</evidence>
<dbReference type="PANTHER" id="PTHR35399">
    <property type="entry name" value="SLR8030 PROTEIN"/>
    <property type="match status" value="1"/>
</dbReference>
<dbReference type="RefSeq" id="WP_009627030.1">
    <property type="nucleotide sequence ID" value="NZ_VBTY01000072.1"/>
</dbReference>
<dbReference type="AlphaFoldDB" id="A0A9X4RHU6"/>
<name>A0A9X4RHU6_9CYAN</name>
<keyword evidence="2" id="KW-1185">Reference proteome</keyword>
<reference evidence="1" key="1">
    <citation type="submission" date="2019-05" db="EMBL/GenBank/DDBJ databases">
        <title>Whole genome sequencing of Pseudanabaena catenata USMAC16.</title>
        <authorList>
            <person name="Khan Z."/>
            <person name="Omar W.M."/>
            <person name="Convey P."/>
            <person name="Merican F."/>
            <person name="Najimudin N."/>
        </authorList>
    </citation>
    <scope>NUCLEOTIDE SEQUENCE</scope>
    <source>
        <strain evidence="1">USMAC16</strain>
    </source>
</reference>
<dbReference type="InterPro" id="IPR006311">
    <property type="entry name" value="TAT_signal"/>
</dbReference>
<dbReference type="EMBL" id="VBTY01000072">
    <property type="protein sequence ID" value="MDG3494926.1"/>
    <property type="molecule type" value="Genomic_DNA"/>
</dbReference>
<sequence>MSVKRRDFLMFLGAGAGTILFDAIPKANSSQTFSMPFMETIPSGEAFAANPIANNLSFKPIQGPMPLKTIGMSKEQQITAYKNFNVVDDLVLPEGFTYDVVAAWGDKVGDSRFGYNNDYLSLVETGNNEGYLTVNFEYISAIPWEQSFSKVIGKPLPFAEMNKALKTAGEEGVNVIALEKSDPLRMKLELIAKEAMIDVGIGVISVRRNADGKWVRTNSSADRRVTGLSGLEDGKYLQATGPSAEIFRKTEGMGYIDKLGDRIIGTFNNCAGGTTPWGTVFSAEENFQTLVPDPVMPDGTSFAPSKKKFAKNDEDEFLGLGSVFGLAGNKYGWMVEIDPANPDDYGTKHTWLGRFRHEAVGIRAEAGKPLAFYSGCDRRGGHLYKFVSSGTITDPKDKANSKLLESGMLYAAKFNADGTGTWIPLTASTPVNPDKLSVLAGKMLPLPKRPDGGYFKATKEEEIAEFKTKFKVLGDLYLGNEVEKQGAILIDAHYAANAAGATCTARPEDTEIAPDGSLMIAFTSGSISTSDGSPDLRIFKGNDGKAYEYGWVMRLAENGNAPDAMSFRWRILATGGEPSDGGQGFTNPDNLAIDRSGNVWMVTDISSDKYNKAIPSRTDKEGKPVSQSNLRGLYGNSSIWFIPTSGVNAGQAYLFGFGPVECETTGPFFSRDQQTLFLSVQHPGEVKGIRKDMAIETRKFAMKTTSGEEFIQTRKVPIGSNWPSLKPNQPPKPAVVAIRKVNNQSLI</sequence>
<proteinExistence type="predicted"/>
<dbReference type="Proteomes" id="UP001152872">
    <property type="component" value="Unassembled WGS sequence"/>
</dbReference>
<gene>
    <name evidence="1" type="ORF">FEV09_10190</name>
</gene>
<protein>
    <submittedName>
        <fullName evidence="1">DUF839 domain-containing protein</fullName>
    </submittedName>
</protein>
<dbReference type="PROSITE" id="PS51318">
    <property type="entry name" value="TAT"/>
    <property type="match status" value="1"/>
</dbReference>
<dbReference type="InterPro" id="IPR008557">
    <property type="entry name" value="PhoX"/>
</dbReference>
<dbReference type="PANTHER" id="PTHR35399:SF2">
    <property type="entry name" value="DUF839 DOMAIN-CONTAINING PROTEIN"/>
    <property type="match status" value="1"/>
</dbReference>
<accession>A0A9X4RHU6</accession>